<dbReference type="PANTHER" id="PTHR16320">
    <property type="entry name" value="SPHINGOMYELINASE FAMILY MEMBER"/>
    <property type="match status" value="1"/>
</dbReference>
<sequence length="379" mass="40328">MCGAPYETRPPHKGVAVPQTQSEPRSAARRTPRRTPRTVLSAAVSAVLAAASLAASAPAASAAPAAPAATTASTASTATVPAASAEATPSLRVLTYNVFLFSRHLYPNWGQDHRAKAVPEAPFFQGNDVVVVQEAFDNTASDALLRNASAQYPHRTPVMGRSTSGWDATGGSYSSATPEDGGVAVLSRWPILRKEQYVFKDACGADWYSNKGFVYAVLDVDGRRVHVVGTHAQSTDPGCSAGQAAQTRARQFQAMDAFLDAKRIPASEQVIVAGDLNVDTRTPEYASMLANAGLADADGRTGHPYSFDTAENSIAAERYPDDPREDLDHVLHRAGHARPAGWTNTVVKERSAPWTVSSWGTSYTYTNLSDHYPVVASGR</sequence>
<dbReference type="InterPro" id="IPR038772">
    <property type="entry name" value="Sph/SMPD2-like"/>
</dbReference>
<evidence type="ECO:0000259" key="5">
    <source>
        <dbReference type="Pfam" id="PF03372"/>
    </source>
</evidence>
<dbReference type="GO" id="GO:0034480">
    <property type="term" value="F:phosphatidylcholine phospholipase C activity"/>
    <property type="evidence" value="ECO:0007669"/>
    <property type="project" value="UniProtKB-EC"/>
</dbReference>
<accession>A0A1Y2NVF2</accession>
<dbReference type="CDD" id="cd09078">
    <property type="entry name" value="nSMase"/>
    <property type="match status" value="1"/>
</dbReference>
<dbReference type="PANTHER" id="PTHR16320:SF23">
    <property type="entry name" value="SPHINGOMYELINASE C 1"/>
    <property type="match status" value="1"/>
</dbReference>
<evidence type="ECO:0000256" key="3">
    <source>
        <dbReference type="ARBA" id="ARBA00022801"/>
    </source>
</evidence>
<feature type="region of interest" description="Disordered" evidence="4">
    <location>
        <begin position="1"/>
        <end position="37"/>
    </location>
</feature>
<dbReference type="EMBL" id="MIFZ01000229">
    <property type="protein sequence ID" value="OSY51513.1"/>
    <property type="molecule type" value="Genomic_DNA"/>
</dbReference>
<evidence type="ECO:0000313" key="7">
    <source>
        <dbReference type="Proteomes" id="UP000194318"/>
    </source>
</evidence>
<dbReference type="Pfam" id="PF03372">
    <property type="entry name" value="Exo_endo_phos"/>
    <property type="match status" value="1"/>
</dbReference>
<dbReference type="GO" id="GO:0004767">
    <property type="term" value="F:sphingomyelin phosphodiesterase activity"/>
    <property type="evidence" value="ECO:0007669"/>
    <property type="project" value="InterPro"/>
</dbReference>
<dbReference type="AlphaFoldDB" id="A0A1Y2NVF2"/>
<evidence type="ECO:0000256" key="4">
    <source>
        <dbReference type="SAM" id="MobiDB-lite"/>
    </source>
</evidence>
<dbReference type="Proteomes" id="UP000194318">
    <property type="component" value="Unassembled WGS sequence"/>
</dbReference>
<dbReference type="NCBIfam" id="TIGR03395">
    <property type="entry name" value="sphingomy"/>
    <property type="match status" value="1"/>
</dbReference>
<reference evidence="6 7" key="1">
    <citation type="submission" date="2016-09" db="EMBL/GenBank/DDBJ databases">
        <title>Streptomyces fradiae DSM40063, a candidate organism with high potential of specific P450 cytochromes.</title>
        <authorList>
            <person name="Grumaz C."/>
            <person name="Vainshtein Y."/>
            <person name="Kirstahler P."/>
            <person name="Sohn K."/>
        </authorList>
    </citation>
    <scope>NUCLEOTIDE SEQUENCE [LARGE SCALE GENOMIC DNA]</scope>
    <source>
        <strain evidence="6 7">DSM 40063</strain>
    </source>
</reference>
<dbReference type="GO" id="GO:0005576">
    <property type="term" value="C:extracellular region"/>
    <property type="evidence" value="ECO:0007669"/>
    <property type="project" value="InterPro"/>
</dbReference>
<feature type="domain" description="Endonuclease/exonuclease/phosphatase" evidence="5">
    <location>
        <begin position="94"/>
        <end position="371"/>
    </location>
</feature>
<dbReference type="InterPro" id="IPR017766">
    <property type="entry name" value="Sphingomyelinase/PLipase_C"/>
</dbReference>
<protein>
    <submittedName>
        <fullName evidence="6">Phospholipase C</fullName>
        <ecNumber evidence="6">3.1.4.3</ecNumber>
    </submittedName>
</protein>
<dbReference type="EC" id="3.1.4.3" evidence="6"/>
<comment type="similarity">
    <text evidence="1">Belongs to the neutral sphingomyelinase family.</text>
</comment>
<dbReference type="SUPFAM" id="SSF56219">
    <property type="entry name" value="DNase I-like"/>
    <property type="match status" value="1"/>
</dbReference>
<evidence type="ECO:0000313" key="6">
    <source>
        <dbReference type="EMBL" id="OSY51513.1"/>
    </source>
</evidence>
<comment type="caution">
    <text evidence="6">The sequence shown here is derived from an EMBL/GenBank/DDBJ whole genome shotgun (WGS) entry which is preliminary data.</text>
</comment>
<evidence type="ECO:0000256" key="1">
    <source>
        <dbReference type="ARBA" id="ARBA00006335"/>
    </source>
</evidence>
<proteinExistence type="inferred from homology"/>
<evidence type="ECO:0000256" key="2">
    <source>
        <dbReference type="ARBA" id="ARBA00022729"/>
    </source>
</evidence>
<dbReference type="InterPro" id="IPR036691">
    <property type="entry name" value="Endo/exonu/phosph_ase_sf"/>
</dbReference>
<gene>
    <name evidence="6" type="primary">hlb</name>
    <name evidence="6" type="ORF">BG846_02833</name>
</gene>
<organism evidence="6 7">
    <name type="scientific">Streptomyces fradiae ATCC 10745 = DSM 40063</name>
    <dbReference type="NCBI Taxonomy" id="1319510"/>
    <lineage>
        <taxon>Bacteria</taxon>
        <taxon>Bacillati</taxon>
        <taxon>Actinomycetota</taxon>
        <taxon>Actinomycetes</taxon>
        <taxon>Kitasatosporales</taxon>
        <taxon>Streptomycetaceae</taxon>
        <taxon>Streptomyces</taxon>
    </lineage>
</organism>
<dbReference type="Gene3D" id="3.60.10.10">
    <property type="entry name" value="Endonuclease/exonuclease/phosphatase"/>
    <property type="match status" value="1"/>
</dbReference>
<feature type="compositionally biased region" description="Basic residues" evidence="4">
    <location>
        <begin position="27"/>
        <end position="36"/>
    </location>
</feature>
<keyword evidence="3 6" id="KW-0378">Hydrolase</keyword>
<keyword evidence="2" id="KW-0732">Signal</keyword>
<dbReference type="InterPro" id="IPR005135">
    <property type="entry name" value="Endo/exonuclease/phosphatase"/>
</dbReference>
<name>A0A1Y2NVF2_STRFR</name>